<keyword evidence="6 10" id="KW-0479">Metal-binding</keyword>
<keyword evidence="7 10" id="KW-0378">Hydrolase</keyword>
<feature type="binding site" evidence="10">
    <location>
        <position position="14"/>
    </location>
    <ligand>
        <name>Mg(2+)</name>
        <dbReference type="ChEBI" id="CHEBI:18420"/>
    </ligand>
</feature>
<reference evidence="11 12" key="2">
    <citation type="journal article" date="2016" name="Genome Announc.">
        <title>Complete Genome Sequence of the Highly Virulent Aeromonas schubertii Strain WL1483, Isolated from Diseased Snakehead Fish (Channa argus) in China.</title>
        <authorList>
            <person name="Liu L."/>
            <person name="Li N."/>
            <person name="Zhang D."/>
            <person name="Fu X."/>
            <person name="Shi C."/>
            <person name="Lin Q."/>
            <person name="Hao G."/>
        </authorList>
    </citation>
    <scope>NUCLEOTIDE SEQUENCE [LARGE SCALE GENOMIC DNA]</scope>
    <source>
        <strain evidence="11 12">WL1483</strain>
    </source>
</reference>
<dbReference type="UniPathway" id="UPA00865">
    <property type="reaction ID" value="UER00834"/>
</dbReference>
<evidence type="ECO:0000256" key="2">
    <source>
        <dbReference type="ARBA" id="ARBA00001946"/>
    </source>
</evidence>
<name>A0A0S2SCV8_9GAMM</name>
<gene>
    <name evidence="11" type="primary">gph</name>
    <name evidence="11" type="ORF">WL1483_122</name>
</gene>
<dbReference type="GO" id="GO:0046872">
    <property type="term" value="F:metal ion binding"/>
    <property type="evidence" value="ECO:0007669"/>
    <property type="project" value="UniProtKB-KW"/>
</dbReference>
<dbReference type="FunFam" id="3.40.50.1000:FF:000022">
    <property type="entry name" value="Phosphoglycolate phosphatase"/>
    <property type="match status" value="1"/>
</dbReference>
<dbReference type="InterPro" id="IPR006549">
    <property type="entry name" value="HAD-SF_hydro_IIIA"/>
</dbReference>
<dbReference type="PANTHER" id="PTHR43434:SF1">
    <property type="entry name" value="PHOSPHOGLYCOLATE PHOSPHATASE"/>
    <property type="match status" value="1"/>
</dbReference>
<evidence type="ECO:0000256" key="6">
    <source>
        <dbReference type="ARBA" id="ARBA00022723"/>
    </source>
</evidence>
<dbReference type="Pfam" id="PF13419">
    <property type="entry name" value="HAD_2"/>
    <property type="match status" value="1"/>
</dbReference>
<dbReference type="InterPro" id="IPR006439">
    <property type="entry name" value="HAD-SF_hydro_IA"/>
</dbReference>
<dbReference type="GO" id="GO:0008967">
    <property type="term" value="F:phosphoglycolate phosphatase activity"/>
    <property type="evidence" value="ECO:0007669"/>
    <property type="project" value="UniProtKB-UniRule"/>
</dbReference>
<evidence type="ECO:0000256" key="10">
    <source>
        <dbReference type="HAMAP-Rule" id="MF_00495"/>
    </source>
</evidence>
<dbReference type="GO" id="GO:0005975">
    <property type="term" value="P:carbohydrate metabolic process"/>
    <property type="evidence" value="ECO:0007669"/>
    <property type="project" value="InterPro"/>
</dbReference>
<dbReference type="InterPro" id="IPR037512">
    <property type="entry name" value="PGPase_prok"/>
</dbReference>
<dbReference type="HAMAP" id="MF_00495">
    <property type="entry name" value="GPH_hydrolase_bact"/>
    <property type="match status" value="1"/>
</dbReference>
<comment type="pathway">
    <text evidence="3 10">Organic acid metabolism; glycolate biosynthesis; glycolate from 2-phosphoglycolate: step 1/1.</text>
</comment>
<evidence type="ECO:0000256" key="8">
    <source>
        <dbReference type="ARBA" id="ARBA00022842"/>
    </source>
</evidence>
<dbReference type="GO" id="GO:0046295">
    <property type="term" value="P:glycolate biosynthetic process"/>
    <property type="evidence" value="ECO:0007669"/>
    <property type="project" value="UniProtKB-UniRule"/>
</dbReference>
<dbReference type="SFLD" id="SFLDG01135">
    <property type="entry name" value="C1.5.6:_HAD__Beta-PGM__Phospha"/>
    <property type="match status" value="1"/>
</dbReference>
<protein>
    <recommendedName>
        <fullName evidence="5 10">Phosphoglycolate phosphatase</fullName>
        <shortName evidence="10">PGP</shortName>
        <shortName evidence="10">PGPase</shortName>
        <ecNumber evidence="5 10">3.1.3.18</ecNumber>
    </recommendedName>
</protein>
<dbReference type="Gene3D" id="1.10.150.240">
    <property type="entry name" value="Putative phosphatase, domain 2"/>
    <property type="match status" value="1"/>
</dbReference>
<dbReference type="RefSeq" id="WP_050667309.1">
    <property type="nucleotide sequence ID" value="NZ_CDDB01000074.1"/>
</dbReference>
<dbReference type="SFLD" id="SFLDS00003">
    <property type="entry name" value="Haloacid_Dehalogenase"/>
    <property type="match status" value="1"/>
</dbReference>
<dbReference type="GO" id="GO:0005829">
    <property type="term" value="C:cytosol"/>
    <property type="evidence" value="ECO:0007669"/>
    <property type="project" value="TreeGrafter"/>
</dbReference>
<dbReference type="AlphaFoldDB" id="A0A0S2SCV8"/>
<evidence type="ECO:0000256" key="4">
    <source>
        <dbReference type="ARBA" id="ARBA00006171"/>
    </source>
</evidence>
<reference evidence="12" key="1">
    <citation type="submission" date="2015-10" db="EMBL/GenBank/DDBJ databases">
        <title>Complete Genome Sequence of Aeromonas schubertii strain WL1483.</title>
        <authorList>
            <person name="Liu L."/>
        </authorList>
    </citation>
    <scope>NUCLEOTIDE SEQUENCE [LARGE SCALE GENOMIC DNA]</scope>
    <source>
        <strain evidence="12">WL1483</strain>
    </source>
</reference>
<dbReference type="Gene3D" id="3.40.50.1000">
    <property type="entry name" value="HAD superfamily/HAD-like"/>
    <property type="match status" value="1"/>
</dbReference>
<comment type="similarity">
    <text evidence="4 10">Belongs to the HAD-like hydrolase superfamily. CbbY/CbbZ/Gph/YieH family.</text>
</comment>
<dbReference type="NCBIfam" id="NF009695">
    <property type="entry name" value="PRK13222.1-2"/>
    <property type="match status" value="1"/>
</dbReference>
<evidence type="ECO:0000256" key="5">
    <source>
        <dbReference type="ARBA" id="ARBA00013078"/>
    </source>
</evidence>
<feature type="binding site" evidence="10">
    <location>
        <position position="174"/>
    </location>
    <ligand>
        <name>Mg(2+)</name>
        <dbReference type="ChEBI" id="CHEBI:18420"/>
    </ligand>
</feature>
<dbReference type="NCBIfam" id="TIGR01662">
    <property type="entry name" value="HAD-SF-IIIA"/>
    <property type="match status" value="1"/>
</dbReference>
<evidence type="ECO:0000313" key="11">
    <source>
        <dbReference type="EMBL" id="ALP39541.1"/>
    </source>
</evidence>
<dbReference type="KEGG" id="asr:WL1483_122"/>
<proteinExistence type="inferred from homology"/>
<dbReference type="EC" id="3.1.3.18" evidence="5 10"/>
<dbReference type="GO" id="GO:0006281">
    <property type="term" value="P:DNA repair"/>
    <property type="evidence" value="ECO:0007669"/>
    <property type="project" value="TreeGrafter"/>
</dbReference>
<evidence type="ECO:0000256" key="9">
    <source>
        <dbReference type="ARBA" id="ARBA00023277"/>
    </source>
</evidence>
<keyword evidence="8 10" id="KW-0460">Magnesium</keyword>
<dbReference type="SUPFAM" id="SSF56784">
    <property type="entry name" value="HAD-like"/>
    <property type="match status" value="1"/>
</dbReference>
<dbReference type="PANTHER" id="PTHR43434">
    <property type="entry name" value="PHOSPHOGLYCOLATE PHOSPHATASE"/>
    <property type="match status" value="1"/>
</dbReference>
<keyword evidence="9 10" id="KW-0119">Carbohydrate metabolism</keyword>
<dbReference type="InterPro" id="IPR023198">
    <property type="entry name" value="PGP-like_dom2"/>
</dbReference>
<feature type="active site" description="Nucleophile" evidence="10">
    <location>
        <position position="14"/>
    </location>
</feature>
<dbReference type="STRING" id="652.WL1483_122"/>
<evidence type="ECO:0000256" key="7">
    <source>
        <dbReference type="ARBA" id="ARBA00022801"/>
    </source>
</evidence>
<dbReference type="NCBIfam" id="TIGR01549">
    <property type="entry name" value="HAD-SF-IA-v1"/>
    <property type="match status" value="1"/>
</dbReference>
<dbReference type="PATRIC" id="fig|652.5.peg.584"/>
<comment type="function">
    <text evidence="10">Specifically catalyzes the dephosphorylation of 2-phosphoglycolate. Is involved in the dissimilation of the intracellular 2-phosphoglycolate formed during the DNA repair of 3'-phosphoglycolate ends, a major class of DNA lesions induced by oxidative stress.</text>
</comment>
<dbReference type="OrthoDB" id="9776368at2"/>
<dbReference type="InterPro" id="IPR050155">
    <property type="entry name" value="HAD-like_hydrolase_sf"/>
</dbReference>
<comment type="cofactor">
    <cofactor evidence="2 10">
        <name>Mg(2+)</name>
        <dbReference type="ChEBI" id="CHEBI:18420"/>
    </cofactor>
</comment>
<accession>A0A0S2SCV8</accession>
<feature type="binding site" evidence="10">
    <location>
        <position position="16"/>
    </location>
    <ligand>
        <name>Mg(2+)</name>
        <dbReference type="ChEBI" id="CHEBI:18420"/>
    </ligand>
</feature>
<organism evidence="11 12">
    <name type="scientific">Aeromonas schubertii</name>
    <dbReference type="NCBI Taxonomy" id="652"/>
    <lineage>
        <taxon>Bacteria</taxon>
        <taxon>Pseudomonadati</taxon>
        <taxon>Pseudomonadota</taxon>
        <taxon>Gammaproteobacteria</taxon>
        <taxon>Aeromonadales</taxon>
        <taxon>Aeromonadaceae</taxon>
        <taxon>Aeromonas</taxon>
    </lineage>
</organism>
<dbReference type="Proteomes" id="UP000058114">
    <property type="component" value="Chromosome"/>
</dbReference>
<evidence type="ECO:0000256" key="1">
    <source>
        <dbReference type="ARBA" id="ARBA00000830"/>
    </source>
</evidence>
<evidence type="ECO:0000256" key="3">
    <source>
        <dbReference type="ARBA" id="ARBA00004818"/>
    </source>
</evidence>
<dbReference type="CDD" id="cd16417">
    <property type="entry name" value="HAD_PGPase"/>
    <property type="match status" value="1"/>
</dbReference>
<dbReference type="NCBIfam" id="TIGR01449">
    <property type="entry name" value="PGP_bact"/>
    <property type="match status" value="1"/>
</dbReference>
<sequence>MSVVEHPFDLVLFDLDGTLIDSVPQLALAVNQMLRECGFDEVPEAVVRTWVGNGADTLVQRALAHAGAGEALFATARPAFGRYYQACLLEGLEMYEGVAATLARLATAGYRLAVVTNKPTAFVQPILEALGIAGYFSLWLGGNCLPEKKPHPAPLLHACHELQLSPARTLMVGDSENDVLAAKAAGMRVVGLTYGYNYGRPIADSQPDWVFEHFSGLDTILPG</sequence>
<comment type="catalytic activity">
    <reaction evidence="1 10">
        <text>2-phosphoglycolate + H2O = glycolate + phosphate</text>
        <dbReference type="Rhea" id="RHEA:14369"/>
        <dbReference type="ChEBI" id="CHEBI:15377"/>
        <dbReference type="ChEBI" id="CHEBI:29805"/>
        <dbReference type="ChEBI" id="CHEBI:43474"/>
        <dbReference type="ChEBI" id="CHEBI:58033"/>
        <dbReference type="EC" id="3.1.3.18"/>
    </reaction>
</comment>
<evidence type="ECO:0000313" key="12">
    <source>
        <dbReference type="Proteomes" id="UP000058114"/>
    </source>
</evidence>
<dbReference type="EMBL" id="CP013067">
    <property type="protein sequence ID" value="ALP39541.1"/>
    <property type="molecule type" value="Genomic_DNA"/>
</dbReference>
<dbReference type="InterPro" id="IPR036412">
    <property type="entry name" value="HAD-like_sf"/>
</dbReference>
<dbReference type="InterPro" id="IPR023214">
    <property type="entry name" value="HAD_sf"/>
</dbReference>
<dbReference type="SFLD" id="SFLDG01129">
    <property type="entry name" value="C1.5:_HAD__Beta-PGM__Phosphata"/>
    <property type="match status" value="1"/>
</dbReference>
<dbReference type="NCBIfam" id="TIGR01509">
    <property type="entry name" value="HAD-SF-IA-v3"/>
    <property type="match status" value="1"/>
</dbReference>
<dbReference type="InterPro" id="IPR041492">
    <property type="entry name" value="HAD_2"/>
</dbReference>